<keyword evidence="2" id="KW-0255">Endonuclease</keyword>
<reference evidence="2" key="2">
    <citation type="submission" date="2018-07" db="EMBL/GenBank/DDBJ databases">
        <authorList>
            <consortium name="NCBI Pathogen Detection Project"/>
        </authorList>
    </citation>
    <scope>NUCLEOTIDE SEQUENCE</scope>
    <source>
        <strain evidence="2">11-1391</strain>
    </source>
</reference>
<comment type="caution">
    <text evidence="2">The sequence shown here is derived from an EMBL/GenBank/DDBJ whole genome shotgun (WGS) entry which is preliminary data.</text>
</comment>
<dbReference type="InterPro" id="IPR003615">
    <property type="entry name" value="HNH_nuc"/>
</dbReference>
<dbReference type="InterPro" id="IPR002711">
    <property type="entry name" value="HNH"/>
</dbReference>
<dbReference type="GO" id="GO:0003676">
    <property type="term" value="F:nucleic acid binding"/>
    <property type="evidence" value="ECO:0007669"/>
    <property type="project" value="InterPro"/>
</dbReference>
<dbReference type="CDD" id="cd00085">
    <property type="entry name" value="HNHc"/>
    <property type="match status" value="1"/>
</dbReference>
<sequence>MFNVSRNAPAPSCLARKIYNDPTVVAILKPMFFGKCYLCEQIDLTDPEIEHFVPHEGDVSLKYNWDNLFYACGRCNSIKGARHTNLLNCTDSSVNVTMEIEHILPGISSEKVIVRPHYSNPSQETLNTVALLDECYNLDNTGLRGITRENLMEKIFDYYYEYINARRVLITRTSLQSKIDEAIETLKIMCKPKFPFSAFWIWHFKLDLRLHELRPEILELIDV</sequence>
<name>A0A702DBD6_SALDZ</name>
<organism evidence="2">
    <name type="scientific">Salmonella diarizonae</name>
    <dbReference type="NCBI Taxonomy" id="59204"/>
    <lineage>
        <taxon>Bacteria</taxon>
        <taxon>Pseudomonadati</taxon>
        <taxon>Pseudomonadota</taxon>
        <taxon>Gammaproteobacteria</taxon>
        <taxon>Enterobacterales</taxon>
        <taxon>Enterobacteriaceae</taxon>
        <taxon>Salmonella</taxon>
    </lineage>
</organism>
<keyword evidence="2" id="KW-0540">Nuclease</keyword>
<proteinExistence type="predicted"/>
<dbReference type="Pfam" id="PF01844">
    <property type="entry name" value="HNH"/>
    <property type="match status" value="1"/>
</dbReference>
<protein>
    <submittedName>
        <fullName evidence="2">HNH endonuclease</fullName>
    </submittedName>
</protein>
<reference evidence="2" key="1">
    <citation type="journal article" date="2018" name="Genome Biol.">
        <title>SKESA: strategic k-mer extension for scrupulous assemblies.</title>
        <authorList>
            <person name="Souvorov A."/>
            <person name="Agarwala R."/>
            <person name="Lipman D.J."/>
        </authorList>
    </citation>
    <scope>NUCLEOTIDE SEQUENCE</scope>
    <source>
        <strain evidence="2">11-1391</strain>
    </source>
</reference>
<keyword evidence="2" id="KW-0378">Hydrolase</keyword>
<evidence type="ECO:0000313" key="2">
    <source>
        <dbReference type="EMBL" id="HAC6767406.1"/>
    </source>
</evidence>
<dbReference type="Gene3D" id="1.10.30.50">
    <property type="match status" value="1"/>
</dbReference>
<dbReference type="GO" id="GO:0004519">
    <property type="term" value="F:endonuclease activity"/>
    <property type="evidence" value="ECO:0007669"/>
    <property type="project" value="UniProtKB-KW"/>
</dbReference>
<dbReference type="EMBL" id="DAAMII010000042">
    <property type="protein sequence ID" value="HAC6767406.1"/>
    <property type="molecule type" value="Genomic_DNA"/>
</dbReference>
<gene>
    <name evidence="2" type="ORF">G0D47_22785</name>
</gene>
<feature type="domain" description="HNH" evidence="1">
    <location>
        <begin position="46"/>
        <end position="82"/>
    </location>
</feature>
<accession>A0A702DBD6</accession>
<evidence type="ECO:0000259" key="1">
    <source>
        <dbReference type="Pfam" id="PF01844"/>
    </source>
</evidence>
<dbReference type="GO" id="GO:0008270">
    <property type="term" value="F:zinc ion binding"/>
    <property type="evidence" value="ECO:0007669"/>
    <property type="project" value="InterPro"/>
</dbReference>
<dbReference type="AlphaFoldDB" id="A0A702DBD6"/>